<keyword evidence="2" id="KW-0238">DNA-binding</keyword>
<dbReference type="Gene3D" id="1.10.10.10">
    <property type="entry name" value="Winged helix-like DNA-binding domain superfamily/Winged helix DNA-binding domain"/>
    <property type="match status" value="1"/>
</dbReference>
<sequence>MTTPEPDVAERLARAQASGQWGEVIDLIEHNWSALMAADLDGLRSALGALPPEVVAEHPRLAAARSYVDYIPTGDAVRPVQFREVAQAGHPEALLDVLARLTSRSGARRSAGQFAKASESVDEAREALADSTEDGLLQLRPALPDLHFHWGKAREFAGNGPAAFQEYRDAFDLAVVTGNVLVAANAAGSLAWLSAFSGYRDEAERWLERMPGAGAPLTSDSWRGTRHATTAQFARVLLLIDDLDYDAAASALHTDVDMSLSPEYWAAALYLEGRLISDEWIARQHLSVISTAVEGHAPELSTSGLNLQLLALARADANLAVHHVERARQVLRDGAEAVGRPSQSTLVARARVELVGADYAAASRFAESVIAFDDARLPSLAAALLIEAVVSARVGRTEQAVEQFGRVLTQVLDTSSASLLTTVSRDDLLLLAEIAGLEPGSAADETVRRVLEHGIFLPPTVPIGPLSPRERSVLAQLPSGASIADIAVTLRVSHNTVKTQLRSVYRKLGVASREDAEAAAARYGLLG</sequence>
<reference evidence="5 6" key="1">
    <citation type="journal article" date="2014" name="Int. J. Syst. Evol. Microbiol.">
        <title>Complete genome sequence of Corynebacterium casei LMG S-19264T (=DSM 44701T), isolated from a smear-ripened cheese.</title>
        <authorList>
            <consortium name="US DOE Joint Genome Institute (JGI-PGF)"/>
            <person name="Walter F."/>
            <person name="Albersmeier A."/>
            <person name="Kalinowski J."/>
            <person name="Ruckert C."/>
        </authorList>
    </citation>
    <scope>NUCLEOTIDE SEQUENCE [LARGE SCALE GENOMIC DNA]</scope>
    <source>
        <strain evidence="5 6">CGMCC 1.12976</strain>
    </source>
</reference>
<keyword evidence="6" id="KW-1185">Reference proteome</keyword>
<dbReference type="SUPFAM" id="SSF48452">
    <property type="entry name" value="TPR-like"/>
    <property type="match status" value="1"/>
</dbReference>
<dbReference type="GO" id="GO:0003677">
    <property type="term" value="F:DNA binding"/>
    <property type="evidence" value="ECO:0007669"/>
    <property type="project" value="UniProtKB-KW"/>
</dbReference>
<dbReference type="SMART" id="SM00421">
    <property type="entry name" value="HTH_LUXR"/>
    <property type="match status" value="1"/>
</dbReference>
<dbReference type="PANTHER" id="PTHR44688:SF16">
    <property type="entry name" value="DNA-BINDING TRANSCRIPTIONAL ACTIVATOR DEVR_DOSR"/>
    <property type="match status" value="1"/>
</dbReference>
<comment type="caution">
    <text evidence="5">The sequence shown here is derived from an EMBL/GenBank/DDBJ whole genome shotgun (WGS) entry which is preliminary data.</text>
</comment>
<evidence type="ECO:0000256" key="1">
    <source>
        <dbReference type="ARBA" id="ARBA00023015"/>
    </source>
</evidence>
<dbReference type="AlphaFoldDB" id="A0A917F177"/>
<dbReference type="InterPro" id="IPR011990">
    <property type="entry name" value="TPR-like_helical_dom_sf"/>
</dbReference>
<dbReference type="CDD" id="cd06170">
    <property type="entry name" value="LuxR_C_like"/>
    <property type="match status" value="1"/>
</dbReference>
<dbReference type="EMBL" id="BMGP01000007">
    <property type="protein sequence ID" value="GGF40250.1"/>
    <property type="molecule type" value="Genomic_DNA"/>
</dbReference>
<dbReference type="Pfam" id="PF00196">
    <property type="entry name" value="GerE"/>
    <property type="match status" value="1"/>
</dbReference>
<dbReference type="Gene3D" id="1.25.40.10">
    <property type="entry name" value="Tetratricopeptide repeat domain"/>
    <property type="match status" value="1"/>
</dbReference>
<dbReference type="PANTHER" id="PTHR44688">
    <property type="entry name" value="DNA-BINDING TRANSCRIPTIONAL ACTIVATOR DEVR_DOSR"/>
    <property type="match status" value="1"/>
</dbReference>
<gene>
    <name evidence="5" type="ORF">GCM10011399_36310</name>
</gene>
<dbReference type="InterPro" id="IPR036388">
    <property type="entry name" value="WH-like_DNA-bd_sf"/>
</dbReference>
<dbReference type="RefSeq" id="WP_188680912.1">
    <property type="nucleotide sequence ID" value="NZ_BMGP01000007.1"/>
</dbReference>
<dbReference type="PROSITE" id="PS50043">
    <property type="entry name" value="HTH_LUXR_2"/>
    <property type="match status" value="1"/>
</dbReference>
<name>A0A917F177_9MICO</name>
<evidence type="ECO:0000256" key="3">
    <source>
        <dbReference type="ARBA" id="ARBA00023163"/>
    </source>
</evidence>
<proteinExistence type="predicted"/>
<keyword evidence="1" id="KW-0805">Transcription regulation</keyword>
<dbReference type="InterPro" id="IPR000792">
    <property type="entry name" value="Tscrpt_reg_LuxR_C"/>
</dbReference>
<dbReference type="GO" id="GO:0006355">
    <property type="term" value="P:regulation of DNA-templated transcription"/>
    <property type="evidence" value="ECO:0007669"/>
    <property type="project" value="InterPro"/>
</dbReference>
<evidence type="ECO:0000256" key="2">
    <source>
        <dbReference type="ARBA" id="ARBA00023125"/>
    </source>
</evidence>
<accession>A0A917F177</accession>
<feature type="domain" description="HTH luxR-type" evidence="4">
    <location>
        <begin position="459"/>
        <end position="524"/>
    </location>
</feature>
<protein>
    <recommendedName>
        <fullName evidence="4">HTH luxR-type domain-containing protein</fullName>
    </recommendedName>
</protein>
<dbReference type="Proteomes" id="UP000598775">
    <property type="component" value="Unassembled WGS sequence"/>
</dbReference>
<evidence type="ECO:0000259" key="4">
    <source>
        <dbReference type="PROSITE" id="PS50043"/>
    </source>
</evidence>
<dbReference type="SUPFAM" id="SSF46894">
    <property type="entry name" value="C-terminal effector domain of the bipartite response regulators"/>
    <property type="match status" value="1"/>
</dbReference>
<organism evidence="5 6">
    <name type="scientific">Subtercola lobariae</name>
    <dbReference type="NCBI Taxonomy" id="1588641"/>
    <lineage>
        <taxon>Bacteria</taxon>
        <taxon>Bacillati</taxon>
        <taxon>Actinomycetota</taxon>
        <taxon>Actinomycetes</taxon>
        <taxon>Micrococcales</taxon>
        <taxon>Microbacteriaceae</taxon>
        <taxon>Subtercola</taxon>
    </lineage>
</organism>
<dbReference type="InterPro" id="IPR016032">
    <property type="entry name" value="Sig_transdc_resp-reg_C-effctor"/>
</dbReference>
<dbReference type="PRINTS" id="PR00038">
    <property type="entry name" value="HTHLUXR"/>
</dbReference>
<keyword evidence="3" id="KW-0804">Transcription</keyword>
<evidence type="ECO:0000313" key="6">
    <source>
        <dbReference type="Proteomes" id="UP000598775"/>
    </source>
</evidence>
<evidence type="ECO:0000313" key="5">
    <source>
        <dbReference type="EMBL" id="GGF40250.1"/>
    </source>
</evidence>